<feature type="repeat" description="WD" evidence="3">
    <location>
        <begin position="408"/>
        <end position="440"/>
    </location>
</feature>
<feature type="non-terminal residue" evidence="4">
    <location>
        <position position="488"/>
    </location>
</feature>
<dbReference type="SMART" id="SM00320">
    <property type="entry name" value="WD40"/>
    <property type="match status" value="5"/>
</dbReference>
<accession>A0A9P8GHX3</accession>
<dbReference type="PROSITE" id="PS50082">
    <property type="entry name" value="WD_REPEATS_2"/>
    <property type="match status" value="2"/>
</dbReference>
<dbReference type="InterPro" id="IPR001680">
    <property type="entry name" value="WD40_rpt"/>
</dbReference>
<dbReference type="PANTHER" id="PTHR19848:SF8">
    <property type="entry name" value="F-BOX AND WD REPEAT DOMAIN CONTAINING 7"/>
    <property type="match status" value="1"/>
</dbReference>
<dbReference type="SUPFAM" id="SSF82171">
    <property type="entry name" value="DPP6 N-terminal domain-like"/>
    <property type="match status" value="1"/>
</dbReference>
<dbReference type="PANTHER" id="PTHR19848">
    <property type="entry name" value="WD40 REPEAT PROTEIN"/>
    <property type="match status" value="1"/>
</dbReference>
<protein>
    <submittedName>
        <fullName evidence="4">WD40 repeat-like protein</fullName>
    </submittedName>
</protein>
<evidence type="ECO:0000313" key="5">
    <source>
        <dbReference type="Proteomes" id="UP000767238"/>
    </source>
</evidence>
<comment type="caution">
    <text evidence="4">The sequence shown here is derived from an EMBL/GenBank/DDBJ whole genome shotgun (WGS) entry which is preliminary data.</text>
</comment>
<keyword evidence="1 3" id="KW-0853">WD repeat</keyword>
<dbReference type="PROSITE" id="PS50294">
    <property type="entry name" value="WD_REPEATS_REGION"/>
    <property type="match status" value="1"/>
</dbReference>
<evidence type="ECO:0000256" key="1">
    <source>
        <dbReference type="ARBA" id="ARBA00022574"/>
    </source>
</evidence>
<name>A0A9P8GHX3_AURME</name>
<dbReference type="AlphaFoldDB" id="A0A9P8GHX3"/>
<dbReference type="Gene3D" id="2.130.10.10">
    <property type="entry name" value="YVTN repeat-like/Quinoprotein amine dehydrogenase"/>
    <property type="match status" value="2"/>
</dbReference>
<keyword evidence="2" id="KW-0677">Repeat</keyword>
<sequence>MTRHMNQEKFLAEFVYEVEKDFDVDGTPASWAAPTDNSKPAHRYWDDEDEKTELDFFGGQNTGDISSFATSHDGKLVAGSNGSVVGVLDIETKEHCMQFKGLVFPCVRLLFSPALNESGGYTLAIETSDRDERKSAVFFLELDKDGRMNRQPDTIDVDELLQKSLEPVVAQMNESFGVSSTSPLLESVREGYSKALENLRAGLGSRHLVRVAGRPSGFGSNSFSKDGRLFLYVFQNESTQSGPRPPANLPKVVVYDVVNKRQKHILDGHEDAIMWTAFSPDGQHIATAAWDGTFRIFDVSTGDCKHVIGPTGGQCWSGAWSPDSKHVVLCGMANQETQSETFVAVYSAETAQQVNRFRNDELRHWVRCVAWSARGEIAIVHERNNVWIWEPFGNRTISSFKVKAEDFMMERFAAVSQVQWVNEGEMVIARAGDNTVEMWDRVKNIKWRVQRSIGTGTERGIGILRWVEKDRSLRTFSRDGFMRTYRLS</sequence>
<dbReference type="Pfam" id="PF00400">
    <property type="entry name" value="WD40"/>
    <property type="match status" value="1"/>
</dbReference>
<feature type="repeat" description="WD" evidence="3">
    <location>
        <begin position="266"/>
        <end position="307"/>
    </location>
</feature>
<dbReference type="Proteomes" id="UP000767238">
    <property type="component" value="Unassembled WGS sequence"/>
</dbReference>
<gene>
    <name evidence="4" type="ORF">KCV03_g5615</name>
</gene>
<evidence type="ECO:0000313" key="4">
    <source>
        <dbReference type="EMBL" id="KAH0220316.1"/>
    </source>
</evidence>
<dbReference type="InterPro" id="IPR015943">
    <property type="entry name" value="WD40/YVTN_repeat-like_dom_sf"/>
</dbReference>
<organism evidence="4 5">
    <name type="scientific">Aureobasidium melanogenum</name>
    <name type="common">Aureobasidium pullulans var. melanogenum</name>
    <dbReference type="NCBI Taxonomy" id="46634"/>
    <lineage>
        <taxon>Eukaryota</taxon>
        <taxon>Fungi</taxon>
        <taxon>Dikarya</taxon>
        <taxon>Ascomycota</taxon>
        <taxon>Pezizomycotina</taxon>
        <taxon>Dothideomycetes</taxon>
        <taxon>Dothideomycetidae</taxon>
        <taxon>Dothideales</taxon>
        <taxon>Saccotheciaceae</taxon>
        <taxon>Aureobasidium</taxon>
    </lineage>
</organism>
<evidence type="ECO:0000256" key="2">
    <source>
        <dbReference type="ARBA" id="ARBA00022737"/>
    </source>
</evidence>
<reference evidence="4" key="1">
    <citation type="journal article" date="2021" name="J Fungi (Basel)">
        <title>Virulence traits and population genomics of the black yeast Aureobasidium melanogenum.</title>
        <authorList>
            <person name="Cernosa A."/>
            <person name="Sun X."/>
            <person name="Gostincar C."/>
            <person name="Fang C."/>
            <person name="Gunde-Cimerman N."/>
            <person name="Song Z."/>
        </authorList>
    </citation>
    <scope>NUCLEOTIDE SEQUENCE</scope>
    <source>
        <strain evidence="4">EXF-8016</strain>
    </source>
</reference>
<evidence type="ECO:0000256" key="3">
    <source>
        <dbReference type="PROSITE-ProRule" id="PRU00221"/>
    </source>
</evidence>
<dbReference type="SUPFAM" id="SSF69322">
    <property type="entry name" value="Tricorn protease domain 2"/>
    <property type="match status" value="1"/>
</dbReference>
<dbReference type="EMBL" id="JAHFYH010000038">
    <property type="protein sequence ID" value="KAH0220316.1"/>
    <property type="molecule type" value="Genomic_DNA"/>
</dbReference>
<reference evidence="4" key="2">
    <citation type="submission" date="2021-08" db="EMBL/GenBank/DDBJ databases">
        <authorList>
            <person name="Gostincar C."/>
            <person name="Sun X."/>
            <person name="Song Z."/>
            <person name="Gunde-Cimerman N."/>
        </authorList>
    </citation>
    <scope>NUCLEOTIDE SEQUENCE</scope>
    <source>
        <strain evidence="4">EXF-8016</strain>
    </source>
</reference>
<proteinExistence type="predicted"/>
<dbReference type="OrthoDB" id="1367865at2759"/>